<evidence type="ECO:0000256" key="1">
    <source>
        <dbReference type="SAM" id="MobiDB-lite"/>
    </source>
</evidence>
<reference evidence="2 3" key="1">
    <citation type="submission" date="2024-04" db="EMBL/GenBank/DDBJ databases">
        <authorList>
            <consortium name="Genoscope - CEA"/>
            <person name="William W."/>
        </authorList>
    </citation>
    <scope>NUCLEOTIDE SEQUENCE [LARGE SCALE GENOMIC DNA]</scope>
</reference>
<proteinExistence type="predicted"/>
<feature type="compositionally biased region" description="Polar residues" evidence="1">
    <location>
        <begin position="10"/>
        <end position="21"/>
    </location>
</feature>
<organism evidence="2 3">
    <name type="scientific">Lymnaea stagnalis</name>
    <name type="common">Great pond snail</name>
    <name type="synonym">Helix stagnalis</name>
    <dbReference type="NCBI Taxonomy" id="6523"/>
    <lineage>
        <taxon>Eukaryota</taxon>
        <taxon>Metazoa</taxon>
        <taxon>Spiralia</taxon>
        <taxon>Lophotrochozoa</taxon>
        <taxon>Mollusca</taxon>
        <taxon>Gastropoda</taxon>
        <taxon>Heterobranchia</taxon>
        <taxon>Euthyneura</taxon>
        <taxon>Panpulmonata</taxon>
        <taxon>Hygrophila</taxon>
        <taxon>Lymnaeoidea</taxon>
        <taxon>Lymnaeidae</taxon>
        <taxon>Lymnaea</taxon>
    </lineage>
</organism>
<dbReference type="Proteomes" id="UP001497497">
    <property type="component" value="Unassembled WGS sequence"/>
</dbReference>
<evidence type="ECO:0000313" key="2">
    <source>
        <dbReference type="EMBL" id="CAL1529686.1"/>
    </source>
</evidence>
<protein>
    <submittedName>
        <fullName evidence="2">Uncharacterized protein</fullName>
    </submittedName>
</protein>
<gene>
    <name evidence="2" type="ORF">GSLYS_00003841001</name>
</gene>
<sequence length="282" mass="30273">MDASFLDVSLPSTKHSSSKNLPKTLERNIFTNSAKSSKGGNPMLCATNADLGDNDNSLIEDSLLDLISDFPRPPTLNRCQSASTLMFASFSPHLIDRPLTPDFFTDSPSVGSYFPSFSSKHLDPDSLNLGNLSHFDTSTHSLSGPSGSIGHLASTSNIRGVNPPSPILPSFINSPGVGTPRSINVRLAVSPVQESECMDIMIPNTDLSVVSQLPSSDDHRKTVKLSQVSFAASKSAFDSLDQNYSPEIQTAISCIPVSEDTSQNSCLVEESPFPVNVKHFKN</sequence>
<dbReference type="AlphaFoldDB" id="A0AAV2HCC6"/>
<dbReference type="EMBL" id="CAXITT010000053">
    <property type="protein sequence ID" value="CAL1529686.1"/>
    <property type="molecule type" value="Genomic_DNA"/>
</dbReference>
<name>A0AAV2HCC6_LYMST</name>
<accession>A0AAV2HCC6</accession>
<feature type="region of interest" description="Disordered" evidence="1">
    <location>
        <begin position="1"/>
        <end position="23"/>
    </location>
</feature>
<comment type="caution">
    <text evidence="2">The sequence shown here is derived from an EMBL/GenBank/DDBJ whole genome shotgun (WGS) entry which is preliminary data.</text>
</comment>
<keyword evidence="3" id="KW-1185">Reference proteome</keyword>
<evidence type="ECO:0000313" key="3">
    <source>
        <dbReference type="Proteomes" id="UP001497497"/>
    </source>
</evidence>